<dbReference type="InterPro" id="IPR002514">
    <property type="entry name" value="Transposase_8"/>
</dbReference>
<dbReference type="EMBL" id="QOVW01000111">
    <property type="protein sequence ID" value="RDB35058.1"/>
    <property type="molecule type" value="Genomic_DNA"/>
</dbReference>
<proteinExistence type="predicted"/>
<dbReference type="Pfam" id="PF01527">
    <property type="entry name" value="HTH_Tnp_1"/>
    <property type="match status" value="1"/>
</dbReference>
<evidence type="ECO:0000313" key="1">
    <source>
        <dbReference type="EMBL" id="RDB35058.1"/>
    </source>
</evidence>
<dbReference type="SUPFAM" id="SSF46689">
    <property type="entry name" value="Homeodomain-like"/>
    <property type="match status" value="1"/>
</dbReference>
<accession>A0A369KMH9</accession>
<dbReference type="GO" id="GO:0004803">
    <property type="term" value="F:transposase activity"/>
    <property type="evidence" value="ECO:0007669"/>
    <property type="project" value="InterPro"/>
</dbReference>
<name>A0A369KMH9_9BACT</name>
<protein>
    <submittedName>
        <fullName evidence="1">Transposase</fullName>
    </submittedName>
</protein>
<dbReference type="Gene3D" id="1.10.10.60">
    <property type="entry name" value="Homeodomain-like"/>
    <property type="match status" value="1"/>
</dbReference>
<dbReference type="Proteomes" id="UP000253934">
    <property type="component" value="Unassembled WGS sequence"/>
</dbReference>
<dbReference type="InterPro" id="IPR009057">
    <property type="entry name" value="Homeodomain-like_sf"/>
</dbReference>
<organism evidence="1 2">
    <name type="scientific">Spirobacillus cienkowskii</name>
    <dbReference type="NCBI Taxonomy" id="495820"/>
    <lineage>
        <taxon>Bacteria</taxon>
        <taxon>Pseudomonadati</taxon>
        <taxon>Bdellovibrionota</taxon>
        <taxon>Oligoflexia</taxon>
        <taxon>Silvanigrellales</taxon>
        <taxon>Spirobacillus</taxon>
    </lineage>
</organism>
<dbReference type="AlphaFoldDB" id="A0A369KMH9"/>
<sequence>MKNKKKVFSEEFKRKAVNLSNNSQKSLQEIVDELGIGFTNLCKWQNQYLQHGVIKPESYKKPKDHETI</sequence>
<gene>
    <name evidence="1" type="ORF">DCC88_12105</name>
</gene>
<reference evidence="1" key="1">
    <citation type="submission" date="2018-04" db="EMBL/GenBank/DDBJ databases">
        <title>Draft genome sequence of the Candidatus Spirobacillus cienkowskii, a pathogen of freshwater Daphnia species, reconstructed from hemolymph metagenomic reads.</title>
        <authorList>
            <person name="Bresciani L."/>
            <person name="Lemos L.N."/>
            <person name="Wale N."/>
            <person name="Lin J.Y."/>
            <person name="Fernandes G.R."/>
            <person name="Duffy M.A."/>
            <person name="Rodrigues J.M."/>
        </authorList>
    </citation>
    <scope>NUCLEOTIDE SEQUENCE [LARGE SCALE GENOMIC DNA]</scope>
    <source>
        <strain evidence="1">Binning01</strain>
    </source>
</reference>
<keyword evidence="2" id="KW-1185">Reference proteome</keyword>
<dbReference type="GO" id="GO:0003677">
    <property type="term" value="F:DNA binding"/>
    <property type="evidence" value="ECO:0007669"/>
    <property type="project" value="InterPro"/>
</dbReference>
<comment type="caution">
    <text evidence="1">The sequence shown here is derived from an EMBL/GenBank/DDBJ whole genome shotgun (WGS) entry which is preliminary data.</text>
</comment>
<evidence type="ECO:0000313" key="2">
    <source>
        <dbReference type="Proteomes" id="UP000253934"/>
    </source>
</evidence>
<dbReference type="GO" id="GO:0006313">
    <property type="term" value="P:DNA transposition"/>
    <property type="evidence" value="ECO:0007669"/>
    <property type="project" value="InterPro"/>
</dbReference>